<dbReference type="InterPro" id="IPR001597">
    <property type="entry name" value="ArAA_b-elim_lyase/Thr_aldolase"/>
</dbReference>
<dbReference type="InterPro" id="IPR015422">
    <property type="entry name" value="PyrdxlP-dep_Trfase_small"/>
</dbReference>
<dbReference type="EMBL" id="MIYY01000029">
    <property type="protein sequence ID" value="OIR22811.1"/>
    <property type="molecule type" value="Genomic_DNA"/>
</dbReference>
<evidence type="ECO:0000256" key="3">
    <source>
        <dbReference type="ARBA" id="ARBA00022898"/>
    </source>
</evidence>
<dbReference type="AlphaFoldDB" id="A0A1J5TRL3"/>
<evidence type="ECO:0000256" key="2">
    <source>
        <dbReference type="ARBA" id="ARBA00006966"/>
    </source>
</evidence>
<dbReference type="InterPro" id="IPR015421">
    <property type="entry name" value="PyrdxlP-dep_Trfase_major"/>
</dbReference>
<evidence type="ECO:0000313" key="7">
    <source>
        <dbReference type="EMBL" id="OIR22811.1"/>
    </source>
</evidence>
<dbReference type="FunFam" id="3.90.1150.10:FF:000041">
    <property type="entry name" value="Low-specificity L-threonine aldolase"/>
    <property type="match status" value="1"/>
</dbReference>
<keyword evidence="3" id="KW-0663">Pyridoxal phosphate</keyword>
<dbReference type="PANTHER" id="PTHR48097">
    <property type="entry name" value="L-THREONINE ALDOLASE-RELATED"/>
    <property type="match status" value="1"/>
</dbReference>
<feature type="domain" description="Aromatic amino acid beta-eliminating lyase/threonine aldolase" evidence="6">
    <location>
        <begin position="3"/>
        <end position="288"/>
    </location>
</feature>
<accession>A0A1J5TRL3</accession>
<evidence type="ECO:0000313" key="8">
    <source>
        <dbReference type="Proteomes" id="UP000183138"/>
    </source>
</evidence>
<keyword evidence="4" id="KW-0456">Lyase</keyword>
<gene>
    <name evidence="7" type="ORF">BEU00_01610</name>
</gene>
<proteinExistence type="inferred from homology"/>
<dbReference type="FunFam" id="3.40.640.10:FF:000030">
    <property type="entry name" value="Low-specificity L-threonine aldolase"/>
    <property type="match status" value="1"/>
</dbReference>
<dbReference type="Pfam" id="PF01212">
    <property type="entry name" value="Beta_elim_lyase"/>
    <property type="match status" value="1"/>
</dbReference>
<dbReference type="PANTHER" id="PTHR48097:SF9">
    <property type="entry name" value="L-THREONINE ALDOLASE"/>
    <property type="match status" value="1"/>
</dbReference>
<dbReference type="Gene3D" id="3.90.1150.10">
    <property type="entry name" value="Aspartate Aminotransferase, domain 1"/>
    <property type="match status" value="1"/>
</dbReference>
<dbReference type="InterPro" id="IPR015424">
    <property type="entry name" value="PyrdxlP-dep_Trfase"/>
</dbReference>
<evidence type="ECO:0000256" key="4">
    <source>
        <dbReference type="ARBA" id="ARBA00023239"/>
    </source>
</evidence>
<comment type="caution">
    <text evidence="7">The sequence shown here is derived from an EMBL/GenBank/DDBJ whole genome shotgun (WGS) entry which is preliminary data.</text>
</comment>
<dbReference type="GO" id="GO:0006545">
    <property type="term" value="P:glycine biosynthetic process"/>
    <property type="evidence" value="ECO:0007669"/>
    <property type="project" value="TreeGrafter"/>
</dbReference>
<dbReference type="InterPro" id="IPR023603">
    <property type="entry name" value="Low_specificity_L-TA-like"/>
</dbReference>
<reference evidence="7 8" key="1">
    <citation type="submission" date="2016-08" db="EMBL/GenBank/DDBJ databases">
        <title>New Insights into Marine Group III Euryarchaeota, from dark to light.</title>
        <authorList>
            <person name="Haro-Moreno J.M."/>
            <person name="Rodriguez-Valera F."/>
            <person name="Lopez-Garcia P."/>
            <person name="Moreira D."/>
            <person name="Martin-Cuadrado A.B."/>
        </authorList>
    </citation>
    <scope>NUCLEOTIDE SEQUENCE [LARGE SCALE GENOMIC DNA]</scope>
    <source>
        <strain evidence="7">CG-Epi3</strain>
    </source>
</reference>
<name>A0A1J5TRL3_9ARCH</name>
<evidence type="ECO:0000256" key="1">
    <source>
        <dbReference type="ARBA" id="ARBA00001933"/>
    </source>
</evidence>
<dbReference type="NCBIfam" id="NF041359">
    <property type="entry name" value="GntG_guanitoxin"/>
    <property type="match status" value="1"/>
</dbReference>
<sequence>MIDLRSDTVTQPTEGMRKAMSEAIVGDDVLGDDPTVIELQNKAAKLLGKEAALYVPSGTMSNIVATRTHTSPGDEIVTEAHSHIYKYEGGAFAALSGCSVALVDGKNGLMTSEQVLSSIRKAEGSLSHYPNGSLVCVENTAQGGGGSVYSQEILDQICRVAREKDCKLHMDGARLFNAVVASNIEPARMVRDFDSVSICLSKGLGAPIGSVLVGSKKDLAQAHRWRKMFGGGMRQAGMMAAAGIYALQNNIDRLREDHRRARQFAEALVDMPNFTVNLESVQSNIVYIGVGKDQSKRAIEELAKNGIDILDTDASTIRAVFHLHITDEDLESIIDTFSKILFS</sequence>
<dbReference type="GO" id="GO:0005829">
    <property type="term" value="C:cytosol"/>
    <property type="evidence" value="ECO:0007669"/>
    <property type="project" value="TreeGrafter"/>
</dbReference>
<dbReference type="GO" id="GO:0008732">
    <property type="term" value="F:L-allo-threonine aldolase activity"/>
    <property type="evidence" value="ECO:0007669"/>
    <property type="project" value="TreeGrafter"/>
</dbReference>
<evidence type="ECO:0000259" key="6">
    <source>
        <dbReference type="Pfam" id="PF01212"/>
    </source>
</evidence>
<dbReference type="Gene3D" id="3.40.640.10">
    <property type="entry name" value="Type I PLP-dependent aspartate aminotransferase-like (Major domain)"/>
    <property type="match status" value="1"/>
</dbReference>
<dbReference type="Proteomes" id="UP000183138">
    <property type="component" value="Unassembled WGS sequence"/>
</dbReference>
<evidence type="ECO:0000256" key="5">
    <source>
        <dbReference type="PIRSR" id="PIRSR017617-1"/>
    </source>
</evidence>
<protein>
    <recommendedName>
        <fullName evidence="6">Aromatic amino acid beta-eliminating lyase/threonine aldolase domain-containing protein</fullName>
    </recommendedName>
</protein>
<organism evidence="7 8">
    <name type="scientific">Marine Group III euryarchaeote CG-Epi3</name>
    <dbReference type="NCBI Taxonomy" id="1888997"/>
    <lineage>
        <taxon>Archaea</taxon>
        <taxon>Methanobacteriati</taxon>
        <taxon>Thermoplasmatota</taxon>
        <taxon>Thermoplasmata</taxon>
        <taxon>Candidatus Thermoprofundales</taxon>
    </lineage>
</organism>
<dbReference type="PIRSF" id="PIRSF017617">
    <property type="entry name" value="Thr_aldolase"/>
    <property type="match status" value="1"/>
</dbReference>
<comment type="similarity">
    <text evidence="2">Belongs to the threonine aldolase family.</text>
</comment>
<comment type="cofactor">
    <cofactor evidence="1">
        <name>pyridoxal 5'-phosphate</name>
        <dbReference type="ChEBI" id="CHEBI:597326"/>
    </cofactor>
</comment>
<feature type="modified residue" description="N6-(pyridoxal phosphate)lysine" evidence="5">
    <location>
        <position position="202"/>
    </location>
</feature>
<dbReference type="SUPFAM" id="SSF53383">
    <property type="entry name" value="PLP-dependent transferases"/>
    <property type="match status" value="1"/>
</dbReference>
<dbReference type="CDD" id="cd06502">
    <property type="entry name" value="TA_like"/>
    <property type="match status" value="1"/>
</dbReference>
<dbReference type="GO" id="GO:0006567">
    <property type="term" value="P:L-threonine catabolic process"/>
    <property type="evidence" value="ECO:0007669"/>
    <property type="project" value="TreeGrafter"/>
</dbReference>